<dbReference type="EMBL" id="JACCCQ010000001">
    <property type="protein sequence ID" value="NYF58533.1"/>
    <property type="molecule type" value="Genomic_DNA"/>
</dbReference>
<organism evidence="1 2">
    <name type="scientific">Micromonospora purpureochromogenes</name>
    <dbReference type="NCBI Taxonomy" id="47872"/>
    <lineage>
        <taxon>Bacteria</taxon>
        <taxon>Bacillati</taxon>
        <taxon>Actinomycetota</taxon>
        <taxon>Actinomycetes</taxon>
        <taxon>Micromonosporales</taxon>
        <taxon>Micromonosporaceae</taxon>
        <taxon>Micromonospora</taxon>
    </lineage>
</organism>
<proteinExistence type="predicted"/>
<accession>A0ABX2RPW9</accession>
<dbReference type="RefSeq" id="WP_179804394.1">
    <property type="nucleotide sequence ID" value="NZ_JACCCQ010000001.1"/>
</dbReference>
<sequence length="286" mass="27518">MNGLGRLLAAAVGAATARYALHEIRTAPPAPALERTNFRGRPVTLAAGPALAVGAAGAGAFGATSIPAGAAALVAGLGAGAVGLYDDVVGGRPEQKTAKGFAGHLAALREGRVTAGTVKVLGVGAAGLGAAVLLAADPRVAARRAGQRPLARAVDLLLGAGVVAGTANLLNLLDLRPGRALKSGLLLGAPLTGGPHGGIAAGAVGAASGLLGEDLDERVMVGDSGANALGAVLGVALAARTGPVGRAGILAVLAGLTAASEKVSFTAVIQRTPGLRELDALGRRSG</sequence>
<name>A0ABX2RPW9_9ACTN</name>
<reference evidence="1 2" key="1">
    <citation type="submission" date="2020-07" db="EMBL/GenBank/DDBJ databases">
        <title>Sequencing the genomes of 1000 actinobacteria strains.</title>
        <authorList>
            <person name="Klenk H.-P."/>
        </authorList>
    </citation>
    <scope>NUCLEOTIDE SEQUENCE [LARGE SCALE GENOMIC DNA]</scope>
    <source>
        <strain evidence="1 2">DSM 43814</strain>
    </source>
</reference>
<protein>
    <submittedName>
        <fullName evidence="1">UDP-N-acetylmuramyl pentapeptide phosphotransferase/UDP-N-acetylglucosamine-1-phosphate transferase</fullName>
    </submittedName>
</protein>
<comment type="caution">
    <text evidence="1">The sequence shown here is derived from an EMBL/GenBank/DDBJ whole genome shotgun (WGS) entry which is preliminary data.</text>
</comment>
<keyword evidence="2" id="KW-1185">Reference proteome</keyword>
<evidence type="ECO:0000313" key="2">
    <source>
        <dbReference type="Proteomes" id="UP000631553"/>
    </source>
</evidence>
<gene>
    <name evidence="1" type="ORF">HDA35_004364</name>
</gene>
<evidence type="ECO:0000313" key="1">
    <source>
        <dbReference type="EMBL" id="NYF58533.1"/>
    </source>
</evidence>
<dbReference type="Proteomes" id="UP000631553">
    <property type="component" value="Unassembled WGS sequence"/>
</dbReference>